<gene>
    <name evidence="1" type="ORF">F7R91_14305</name>
</gene>
<dbReference type="Proteomes" id="UP000442707">
    <property type="component" value="Unassembled WGS sequence"/>
</dbReference>
<name>A0A6H9V188_9ACTN</name>
<dbReference type="AlphaFoldDB" id="A0A6H9V188"/>
<reference evidence="1 2" key="1">
    <citation type="submission" date="2019-09" db="EMBL/GenBank/DDBJ databases">
        <title>Screening of Novel Bioactive Compounds from Soil-Associated.</title>
        <authorList>
            <person name="Zhao S."/>
        </authorList>
    </citation>
    <scope>NUCLEOTIDE SEQUENCE [LARGE SCALE GENOMIC DNA]</scope>
    <source>
        <strain evidence="1 2">HIT-DPA4</strain>
    </source>
</reference>
<protein>
    <submittedName>
        <fullName evidence="1">Uncharacterized protein</fullName>
    </submittedName>
</protein>
<sequence length="83" mass="9404">MIMEDVDPIAPRWDRDRVAIIIGQDLDYFTALRQIRAMLIYLGAPQLGLGATCWCGDFVAVPKQARIPPQRTATRREEARHAP</sequence>
<dbReference type="RefSeq" id="WP_150948363.1">
    <property type="nucleotide sequence ID" value="NZ_VZRB01000008.1"/>
</dbReference>
<keyword evidence="2" id="KW-1185">Reference proteome</keyword>
<proteinExistence type="predicted"/>
<evidence type="ECO:0000313" key="2">
    <source>
        <dbReference type="Proteomes" id="UP000442707"/>
    </source>
</evidence>
<organism evidence="1 2">
    <name type="scientific">Streptomyces luteolifulvus</name>
    <dbReference type="NCBI Taxonomy" id="2615112"/>
    <lineage>
        <taxon>Bacteria</taxon>
        <taxon>Bacillati</taxon>
        <taxon>Actinomycetota</taxon>
        <taxon>Actinomycetes</taxon>
        <taxon>Kitasatosporales</taxon>
        <taxon>Streptomycetaceae</taxon>
        <taxon>Streptomyces</taxon>
    </lineage>
</organism>
<dbReference type="EMBL" id="VZRB01000008">
    <property type="protein sequence ID" value="KAB1146749.1"/>
    <property type="molecule type" value="Genomic_DNA"/>
</dbReference>
<evidence type="ECO:0000313" key="1">
    <source>
        <dbReference type="EMBL" id="KAB1146749.1"/>
    </source>
</evidence>
<comment type="caution">
    <text evidence="1">The sequence shown here is derived from an EMBL/GenBank/DDBJ whole genome shotgun (WGS) entry which is preliminary data.</text>
</comment>
<accession>A0A6H9V188</accession>